<reference evidence="7" key="1">
    <citation type="submission" date="2021-01" db="EMBL/GenBank/DDBJ databases">
        <authorList>
            <person name="Corre E."/>
            <person name="Pelletier E."/>
            <person name="Niang G."/>
            <person name="Scheremetjew M."/>
            <person name="Finn R."/>
            <person name="Kale V."/>
            <person name="Holt S."/>
            <person name="Cochrane G."/>
            <person name="Meng A."/>
            <person name="Brown T."/>
            <person name="Cohen L."/>
        </authorList>
    </citation>
    <scope>NUCLEOTIDE SEQUENCE</scope>
    <source>
        <strain evidence="7">Pop2</strain>
    </source>
</reference>
<dbReference type="GO" id="GO:0005524">
    <property type="term" value="F:ATP binding"/>
    <property type="evidence" value="ECO:0007669"/>
    <property type="project" value="UniProtKB-UniRule"/>
</dbReference>
<organism evidence="7">
    <name type="scientific">Ditylum brightwellii</name>
    <dbReference type="NCBI Taxonomy" id="49249"/>
    <lineage>
        <taxon>Eukaryota</taxon>
        <taxon>Sar</taxon>
        <taxon>Stramenopiles</taxon>
        <taxon>Ochrophyta</taxon>
        <taxon>Bacillariophyta</taxon>
        <taxon>Mediophyceae</taxon>
        <taxon>Lithodesmiophycidae</taxon>
        <taxon>Lithodesmiales</taxon>
        <taxon>Lithodesmiaceae</taxon>
        <taxon>Ditylum</taxon>
    </lineage>
</organism>
<dbReference type="SUPFAM" id="SSF52540">
    <property type="entry name" value="P-loop containing nucleoside triphosphate hydrolases"/>
    <property type="match status" value="1"/>
</dbReference>
<evidence type="ECO:0000256" key="5">
    <source>
        <dbReference type="SAM" id="MobiDB-lite"/>
    </source>
</evidence>
<dbReference type="GO" id="GO:0008017">
    <property type="term" value="F:microtubule binding"/>
    <property type="evidence" value="ECO:0007669"/>
    <property type="project" value="InterPro"/>
</dbReference>
<evidence type="ECO:0000256" key="4">
    <source>
        <dbReference type="SAM" id="Coils"/>
    </source>
</evidence>
<dbReference type="PRINTS" id="PR00380">
    <property type="entry name" value="KINESINHEAVY"/>
</dbReference>
<feature type="compositionally biased region" description="Basic and acidic residues" evidence="5">
    <location>
        <begin position="1"/>
        <end position="16"/>
    </location>
</feature>
<keyword evidence="2 3" id="KW-0067">ATP-binding</keyword>
<gene>
    <name evidence="7" type="ORF">DBRI1063_LOCUS11461</name>
</gene>
<feature type="compositionally biased region" description="Polar residues" evidence="5">
    <location>
        <begin position="628"/>
        <end position="639"/>
    </location>
</feature>
<dbReference type="PANTHER" id="PTHR47972">
    <property type="entry name" value="KINESIN-LIKE PROTEIN KLP-3"/>
    <property type="match status" value="1"/>
</dbReference>
<name>A0A7S2EDS6_9STRA</name>
<dbReference type="InterPro" id="IPR019821">
    <property type="entry name" value="Kinesin_motor_CS"/>
</dbReference>
<dbReference type="Gene3D" id="3.40.850.10">
    <property type="entry name" value="Kinesin motor domain"/>
    <property type="match status" value="1"/>
</dbReference>
<feature type="region of interest" description="Disordered" evidence="5">
    <location>
        <begin position="1"/>
        <end position="65"/>
    </location>
</feature>
<feature type="compositionally biased region" description="Polar residues" evidence="5">
    <location>
        <begin position="591"/>
        <end position="602"/>
    </location>
</feature>
<feature type="compositionally biased region" description="Basic and acidic residues" evidence="5">
    <location>
        <begin position="603"/>
        <end position="613"/>
    </location>
</feature>
<feature type="binding site" evidence="3">
    <location>
        <begin position="803"/>
        <end position="810"/>
    </location>
    <ligand>
        <name>ATP</name>
        <dbReference type="ChEBI" id="CHEBI:30616"/>
    </ligand>
</feature>
<dbReference type="GO" id="GO:0003777">
    <property type="term" value="F:microtubule motor activity"/>
    <property type="evidence" value="ECO:0007669"/>
    <property type="project" value="InterPro"/>
</dbReference>
<proteinExistence type="inferred from homology"/>
<feature type="compositionally biased region" description="Polar residues" evidence="5">
    <location>
        <begin position="448"/>
        <end position="458"/>
    </location>
</feature>
<dbReference type="Pfam" id="PF00225">
    <property type="entry name" value="Kinesin"/>
    <property type="match status" value="1"/>
</dbReference>
<dbReference type="PROSITE" id="PS00411">
    <property type="entry name" value="KINESIN_MOTOR_1"/>
    <property type="match status" value="1"/>
</dbReference>
<keyword evidence="3" id="KW-0505">Motor protein</keyword>
<feature type="compositionally biased region" description="Polar residues" evidence="5">
    <location>
        <begin position="670"/>
        <end position="684"/>
    </location>
</feature>
<protein>
    <recommendedName>
        <fullName evidence="6">Kinesin motor domain-containing protein</fullName>
    </recommendedName>
</protein>
<dbReference type="InterPro" id="IPR036961">
    <property type="entry name" value="Kinesin_motor_dom_sf"/>
</dbReference>
<feature type="compositionally biased region" description="Low complexity" evidence="5">
    <location>
        <begin position="1247"/>
        <end position="1269"/>
    </location>
</feature>
<feature type="compositionally biased region" description="Basic and acidic residues" evidence="5">
    <location>
        <begin position="467"/>
        <end position="477"/>
    </location>
</feature>
<comment type="similarity">
    <text evidence="3">Belongs to the TRAFAC class myosin-kinesin ATPase superfamily. Kinesin family.</text>
</comment>
<dbReference type="SMART" id="SM00129">
    <property type="entry name" value="KISc"/>
    <property type="match status" value="1"/>
</dbReference>
<dbReference type="InterPro" id="IPR027640">
    <property type="entry name" value="Kinesin-like_fam"/>
</dbReference>
<feature type="compositionally biased region" description="Low complexity" evidence="5">
    <location>
        <begin position="426"/>
        <end position="442"/>
    </location>
</feature>
<feature type="region of interest" description="Disordered" evidence="5">
    <location>
        <begin position="583"/>
        <end position="684"/>
    </location>
</feature>
<feature type="region of interest" description="Disordered" evidence="5">
    <location>
        <begin position="1238"/>
        <end position="1297"/>
    </location>
</feature>
<feature type="compositionally biased region" description="Acidic residues" evidence="5">
    <location>
        <begin position="17"/>
        <end position="43"/>
    </location>
</feature>
<dbReference type="InterPro" id="IPR001752">
    <property type="entry name" value="Kinesin_motor_dom"/>
</dbReference>
<accession>A0A7S2EDS6</accession>
<feature type="region of interest" description="Disordered" evidence="5">
    <location>
        <begin position="426"/>
        <end position="477"/>
    </location>
</feature>
<keyword evidence="1 3" id="KW-0547">Nucleotide-binding</keyword>
<evidence type="ECO:0000256" key="2">
    <source>
        <dbReference type="ARBA" id="ARBA00022840"/>
    </source>
</evidence>
<dbReference type="PROSITE" id="PS50067">
    <property type="entry name" value="KINESIN_MOTOR_2"/>
    <property type="match status" value="1"/>
</dbReference>
<dbReference type="GO" id="GO:0007018">
    <property type="term" value="P:microtubule-based movement"/>
    <property type="evidence" value="ECO:0007669"/>
    <property type="project" value="InterPro"/>
</dbReference>
<feature type="coiled-coil region" evidence="4">
    <location>
        <begin position="1075"/>
        <end position="1102"/>
    </location>
</feature>
<evidence type="ECO:0000259" key="6">
    <source>
        <dbReference type="PROSITE" id="PS50067"/>
    </source>
</evidence>
<dbReference type="EMBL" id="HBGN01017907">
    <property type="protein sequence ID" value="CAD9330766.1"/>
    <property type="molecule type" value="Transcribed_RNA"/>
</dbReference>
<feature type="coiled-coil region" evidence="4">
    <location>
        <begin position="520"/>
        <end position="568"/>
    </location>
</feature>
<feature type="domain" description="Kinesin motor" evidence="6">
    <location>
        <begin position="715"/>
        <end position="1064"/>
    </location>
</feature>
<feature type="compositionally biased region" description="Basic and acidic residues" evidence="5">
    <location>
        <begin position="1274"/>
        <end position="1287"/>
    </location>
</feature>
<dbReference type="PANTHER" id="PTHR47972:SF28">
    <property type="entry name" value="KINESIN-LIKE PROTEIN KLP-3"/>
    <property type="match status" value="1"/>
</dbReference>
<dbReference type="GO" id="GO:0015630">
    <property type="term" value="C:microtubule cytoskeleton"/>
    <property type="evidence" value="ECO:0007669"/>
    <property type="project" value="TreeGrafter"/>
</dbReference>
<evidence type="ECO:0000256" key="3">
    <source>
        <dbReference type="PROSITE-ProRule" id="PRU00283"/>
    </source>
</evidence>
<evidence type="ECO:0000313" key="7">
    <source>
        <dbReference type="EMBL" id="CAD9330766.1"/>
    </source>
</evidence>
<sequence>MEEEAGKEVIKARYDVMDEGDFMLDDDDEDDDEKEEEEEEEMNDNNKNNKVHQEQNRKQQPKTKVVAEGILDVSLCRRPRTSSSVTATSAAAASQKEKAQKEALDVLRLLTLGMGEKGGLNHDDMRNSITSTSSLEEETNQEGKHQAAEEDTEIILCCLTNRGQIHVFSLSTLLQENNKATFSSSFASFVFGSDLHTRINDSMLPLSQPMTTLPLLSPQLVTSSNPDTLQDVINGLIEPCTVQYKTAKNVPTLCCNAFEYVAIGGQGVRWIKNPNKVGFFGKRWKETEGGFVTFVSLQYYSEIRTIYLPFAPTEMYPTLWNGMNFLVILGDDDNDDDDDGEDDTTQPATMAVRVDSYLGNLPALALNKTLFSSSNSSILPEGGNEQHQYCNVHRFQPFYISQSTVKECKNLNKTRRTSLSESYITSMFSSSPSSSSSVASQDDSYESTTESELGSSDTVLEDDLEMPMEKSDATEEVFKADPRDEQLIREEEFNAGHVEIKPSDESREVTSFPAEDTPQLLEIQNEMKELRETLVCKDKELNQSKEVINALISKAEHLKNTNKSLEYELELVNKGETVHVDSGTLLKPSFSDPSPSPNGVQSESRDDISEARRSALASEMESIDTPAQDMQQQLPQDTAPSVYDKTSMDKLVGLTSPNATTPKESRTDTSEIGTDNGTRDASTLESEVQTLTANSLHLRERNAQLLNRILLLQGNIQVCCRIRPVTRKEMKKSRDEGKQIKVSVEALSDTEVGCFSSRSKSWKSFAFDKVWGPDQRQEDVFQDVEPMAASVVDGFNACIFAYGQTGSGKTFTMEGTGFGNHNGISPRIIHKIFQLLHLKQQHFESKQQQAHPQYKGKFNFSVKMRMLEIYNEEIVDLLAPPDRSLHRTRSKSTLEIRCDEDGDVTVPNLTEEVISSVDDIASLLQRGNAKRATASTNLNEHSSRSHMVLDVHVSSGTVSQMNDAHLYLVDLAGSERVRKSAVVGKELKEAQHINKSLSALGDVMEALDCKASHVPYRNSKLTHMLKGCFGGNSRTMMVVTVSPGSNSAHETLCALHFATRARRIKLGSAQRNISSKNNEERIKELEKDIKYLEKANTKFDENLRKLRFEHKTVQDQLDLYKQSEAKGNDTYRSNAGLRRSLGEISMTHEKEKALLMSKIIKFKDCQKELKLTQKQLLLTSREKDDTKRALDDKAKALFEMKQELMSTRKALKSARIHTIMQSPNVSNSRPLALTKRWGSYGDRPVERSSSPRSSSPRLSSTRLSSTRLPSARHCTNERSSFKADMRGEAMNTSNRAEMAALRHRERMLRSRTKRRTWSA</sequence>
<evidence type="ECO:0000256" key="1">
    <source>
        <dbReference type="ARBA" id="ARBA00022741"/>
    </source>
</evidence>
<dbReference type="InterPro" id="IPR027417">
    <property type="entry name" value="P-loop_NTPase"/>
</dbReference>
<keyword evidence="4" id="KW-0175">Coiled coil</keyword>